<gene>
    <name evidence="3" type="ORF">QBC37DRAFT_423291</name>
</gene>
<dbReference type="Gene3D" id="1.25.40.20">
    <property type="entry name" value="Ankyrin repeat-containing domain"/>
    <property type="match status" value="1"/>
</dbReference>
<evidence type="ECO:0000256" key="1">
    <source>
        <dbReference type="ARBA" id="ARBA00022737"/>
    </source>
</evidence>
<dbReference type="PANTHER" id="PTHR24198:SF165">
    <property type="entry name" value="ANKYRIN REPEAT-CONTAINING PROTEIN-RELATED"/>
    <property type="match status" value="1"/>
</dbReference>
<reference evidence="3" key="2">
    <citation type="submission" date="2023-05" db="EMBL/GenBank/DDBJ databases">
        <authorList>
            <consortium name="Lawrence Berkeley National Laboratory"/>
            <person name="Steindorff A."/>
            <person name="Hensen N."/>
            <person name="Bonometti L."/>
            <person name="Westerberg I."/>
            <person name="Brannstrom I.O."/>
            <person name="Guillou S."/>
            <person name="Cros-Aarteil S."/>
            <person name="Calhoun S."/>
            <person name="Haridas S."/>
            <person name="Kuo A."/>
            <person name="Mondo S."/>
            <person name="Pangilinan J."/>
            <person name="Riley R."/>
            <person name="Labutti K."/>
            <person name="Andreopoulos B."/>
            <person name="Lipzen A."/>
            <person name="Chen C."/>
            <person name="Yanf M."/>
            <person name="Daum C."/>
            <person name="Ng V."/>
            <person name="Clum A."/>
            <person name="Ohm R."/>
            <person name="Martin F."/>
            <person name="Silar P."/>
            <person name="Natvig D."/>
            <person name="Lalanne C."/>
            <person name="Gautier V."/>
            <person name="Ament-Velasquez S.L."/>
            <person name="Kruys A."/>
            <person name="Hutchinson M.I."/>
            <person name="Powell A.J."/>
            <person name="Barry K."/>
            <person name="Miller A.N."/>
            <person name="Grigoriev I.V."/>
            <person name="Debuchy R."/>
            <person name="Gladieux P."/>
            <person name="Thoren M.H."/>
            <person name="Johannesson H."/>
        </authorList>
    </citation>
    <scope>NUCLEOTIDE SEQUENCE</scope>
    <source>
        <strain evidence="3">PSN293</strain>
    </source>
</reference>
<accession>A0AAN6Y6V2</accession>
<sequence>MGVVEALLTRDDLHINRRNRKGQHPVCFAAEYGAWDVVDLLNDERLVTTLGDRRFIEERRPRQQRTPELQPNNVVARVQPPLTIPSVAQHVPQEIPPYTPEIVLYYPQQAAVDWATFIQVTYQPEEEDRRHLRARYRGPVPPSTTPVQAYGAAEPATWPSDEEELNLFISDYLPLLENRDSSGNTLLAHIAMKGWESTLSLLMDKRHIFVNEANAEGLTPLMLALRLRHNGIARDLLMRNDLVLNTRDRMGHTALAYTTDRGMASLLKSCGATY</sequence>
<evidence type="ECO:0000256" key="2">
    <source>
        <dbReference type="ARBA" id="ARBA00023043"/>
    </source>
</evidence>
<dbReference type="Pfam" id="PF12796">
    <property type="entry name" value="Ank_2"/>
    <property type="match status" value="1"/>
</dbReference>
<dbReference type="InterPro" id="IPR036770">
    <property type="entry name" value="Ankyrin_rpt-contain_sf"/>
</dbReference>
<dbReference type="InterPro" id="IPR002110">
    <property type="entry name" value="Ankyrin_rpt"/>
</dbReference>
<dbReference type="AlphaFoldDB" id="A0AAN6Y6V2"/>
<keyword evidence="4" id="KW-1185">Reference proteome</keyword>
<keyword evidence="1" id="KW-0677">Repeat</keyword>
<protein>
    <submittedName>
        <fullName evidence="3">Uncharacterized protein</fullName>
    </submittedName>
</protein>
<comment type="caution">
    <text evidence="3">The sequence shown here is derived from an EMBL/GenBank/DDBJ whole genome shotgun (WGS) entry which is preliminary data.</text>
</comment>
<dbReference type="Proteomes" id="UP001301769">
    <property type="component" value="Unassembled WGS sequence"/>
</dbReference>
<evidence type="ECO:0000313" key="3">
    <source>
        <dbReference type="EMBL" id="KAK4213296.1"/>
    </source>
</evidence>
<reference evidence="3" key="1">
    <citation type="journal article" date="2023" name="Mol. Phylogenet. Evol.">
        <title>Genome-scale phylogeny and comparative genomics of the fungal order Sordariales.</title>
        <authorList>
            <person name="Hensen N."/>
            <person name="Bonometti L."/>
            <person name="Westerberg I."/>
            <person name="Brannstrom I.O."/>
            <person name="Guillou S."/>
            <person name="Cros-Aarteil S."/>
            <person name="Calhoun S."/>
            <person name="Haridas S."/>
            <person name="Kuo A."/>
            <person name="Mondo S."/>
            <person name="Pangilinan J."/>
            <person name="Riley R."/>
            <person name="LaButti K."/>
            <person name="Andreopoulos B."/>
            <person name="Lipzen A."/>
            <person name="Chen C."/>
            <person name="Yan M."/>
            <person name="Daum C."/>
            <person name="Ng V."/>
            <person name="Clum A."/>
            <person name="Steindorff A."/>
            <person name="Ohm R.A."/>
            <person name="Martin F."/>
            <person name="Silar P."/>
            <person name="Natvig D.O."/>
            <person name="Lalanne C."/>
            <person name="Gautier V."/>
            <person name="Ament-Velasquez S.L."/>
            <person name="Kruys A."/>
            <person name="Hutchinson M.I."/>
            <person name="Powell A.J."/>
            <person name="Barry K."/>
            <person name="Miller A.N."/>
            <person name="Grigoriev I.V."/>
            <person name="Debuchy R."/>
            <person name="Gladieux P."/>
            <person name="Hiltunen Thoren M."/>
            <person name="Johannesson H."/>
        </authorList>
    </citation>
    <scope>NUCLEOTIDE SEQUENCE</scope>
    <source>
        <strain evidence="3">PSN293</strain>
    </source>
</reference>
<name>A0AAN6Y6V2_9PEZI</name>
<proteinExistence type="predicted"/>
<dbReference type="EMBL" id="MU858111">
    <property type="protein sequence ID" value="KAK4213296.1"/>
    <property type="molecule type" value="Genomic_DNA"/>
</dbReference>
<dbReference type="PANTHER" id="PTHR24198">
    <property type="entry name" value="ANKYRIN REPEAT AND PROTEIN KINASE DOMAIN-CONTAINING PROTEIN"/>
    <property type="match status" value="1"/>
</dbReference>
<organism evidence="3 4">
    <name type="scientific">Rhypophila decipiens</name>
    <dbReference type="NCBI Taxonomy" id="261697"/>
    <lineage>
        <taxon>Eukaryota</taxon>
        <taxon>Fungi</taxon>
        <taxon>Dikarya</taxon>
        <taxon>Ascomycota</taxon>
        <taxon>Pezizomycotina</taxon>
        <taxon>Sordariomycetes</taxon>
        <taxon>Sordariomycetidae</taxon>
        <taxon>Sordariales</taxon>
        <taxon>Naviculisporaceae</taxon>
        <taxon>Rhypophila</taxon>
    </lineage>
</organism>
<keyword evidence="2" id="KW-0040">ANK repeat</keyword>
<dbReference type="SUPFAM" id="SSF48403">
    <property type="entry name" value="Ankyrin repeat"/>
    <property type="match status" value="1"/>
</dbReference>
<evidence type="ECO:0000313" key="4">
    <source>
        <dbReference type="Proteomes" id="UP001301769"/>
    </source>
</evidence>